<dbReference type="CDD" id="cd00093">
    <property type="entry name" value="HTH_XRE"/>
    <property type="match status" value="1"/>
</dbReference>
<organism evidence="2 3">
    <name type="scientific">Roseibium sediminicola</name>
    <dbReference type="NCBI Taxonomy" id="2933272"/>
    <lineage>
        <taxon>Bacteria</taxon>
        <taxon>Pseudomonadati</taxon>
        <taxon>Pseudomonadota</taxon>
        <taxon>Alphaproteobacteria</taxon>
        <taxon>Hyphomicrobiales</taxon>
        <taxon>Stappiaceae</taxon>
        <taxon>Roseibium</taxon>
    </lineage>
</organism>
<dbReference type="RefSeq" id="WP_248159440.1">
    <property type="nucleotide sequence ID" value="NZ_JALNMJ010000029.1"/>
</dbReference>
<evidence type="ECO:0000313" key="3">
    <source>
        <dbReference type="Proteomes" id="UP001431221"/>
    </source>
</evidence>
<dbReference type="PROSITE" id="PS50943">
    <property type="entry name" value="HTH_CROC1"/>
    <property type="match status" value="1"/>
</dbReference>
<dbReference type="EMBL" id="JALNMJ010000029">
    <property type="protein sequence ID" value="MCK7615673.1"/>
    <property type="molecule type" value="Genomic_DNA"/>
</dbReference>
<dbReference type="SMART" id="SM00530">
    <property type="entry name" value="HTH_XRE"/>
    <property type="match status" value="1"/>
</dbReference>
<proteinExistence type="predicted"/>
<dbReference type="Proteomes" id="UP001431221">
    <property type="component" value="Unassembled WGS sequence"/>
</dbReference>
<keyword evidence="3" id="KW-1185">Reference proteome</keyword>
<protein>
    <submittedName>
        <fullName evidence="2">Helix-turn-helix transcriptional regulator</fullName>
    </submittedName>
</protein>
<feature type="domain" description="HTH cro/C1-type" evidence="1">
    <location>
        <begin position="36"/>
        <end position="91"/>
    </location>
</feature>
<gene>
    <name evidence="2" type="ORF">M0H32_26225</name>
</gene>
<comment type="caution">
    <text evidence="2">The sequence shown here is derived from an EMBL/GenBank/DDBJ whole genome shotgun (WGS) entry which is preliminary data.</text>
</comment>
<evidence type="ECO:0000313" key="2">
    <source>
        <dbReference type="EMBL" id="MCK7615673.1"/>
    </source>
</evidence>
<accession>A0ABT0H3L4</accession>
<reference evidence="2" key="1">
    <citation type="submission" date="2022-04" db="EMBL/GenBank/DDBJ databases">
        <title>Roseibium sp. CAU 1639 isolated from mud.</title>
        <authorList>
            <person name="Kim W."/>
        </authorList>
    </citation>
    <scope>NUCLEOTIDE SEQUENCE</scope>
    <source>
        <strain evidence="2">CAU 1639</strain>
    </source>
</reference>
<dbReference type="InterPro" id="IPR001387">
    <property type="entry name" value="Cro/C1-type_HTH"/>
</dbReference>
<dbReference type="InterPro" id="IPR010982">
    <property type="entry name" value="Lambda_DNA-bd_dom_sf"/>
</dbReference>
<name>A0ABT0H3L4_9HYPH</name>
<dbReference type="Pfam" id="PF13560">
    <property type="entry name" value="HTH_31"/>
    <property type="match status" value="1"/>
</dbReference>
<dbReference type="SUPFAM" id="SSF47413">
    <property type="entry name" value="lambda repressor-like DNA-binding domains"/>
    <property type="match status" value="1"/>
</dbReference>
<evidence type="ECO:0000259" key="1">
    <source>
        <dbReference type="PROSITE" id="PS50943"/>
    </source>
</evidence>
<dbReference type="Gene3D" id="1.10.260.40">
    <property type="entry name" value="lambda repressor-like DNA-binding domains"/>
    <property type="match status" value="1"/>
</dbReference>
<sequence length="110" mass="12046">MSKAAKSFRDRMRAVRPDVVERQDRNARKQAIAKSLRALRDSRGLTQNDVARKSGMTQSVVARLEALTGSVPKLESIERYVSACGGHLALIISPEEIAPSLEPGQDLVFA</sequence>